<dbReference type="InterPro" id="IPR025944">
    <property type="entry name" value="Sigma_54_int_dom_CS"/>
</dbReference>
<evidence type="ECO:0000256" key="3">
    <source>
        <dbReference type="ARBA" id="ARBA00023015"/>
    </source>
</evidence>
<gene>
    <name evidence="9" type="ORF">IW967_04220</name>
</gene>
<keyword evidence="5" id="KW-0804">Transcription</keyword>
<keyword evidence="2" id="KW-0067">ATP-binding</keyword>
<dbReference type="InterPro" id="IPR035965">
    <property type="entry name" value="PAS-like_dom_sf"/>
</dbReference>
<dbReference type="PANTHER" id="PTHR32071:SF74">
    <property type="entry name" value="TRANSCRIPTIONAL ACTIVATOR ROCR"/>
    <property type="match status" value="1"/>
</dbReference>
<protein>
    <submittedName>
        <fullName evidence="9">Sigma 54-interacting transcriptional regulator</fullName>
    </submittedName>
</protein>
<dbReference type="Pfam" id="PF00158">
    <property type="entry name" value="Sigma54_activat"/>
    <property type="match status" value="1"/>
</dbReference>
<dbReference type="InterPro" id="IPR025943">
    <property type="entry name" value="Sigma_54_int_dom_ATP-bd_2"/>
</dbReference>
<feature type="region of interest" description="Disordered" evidence="6">
    <location>
        <begin position="417"/>
        <end position="445"/>
    </location>
</feature>
<dbReference type="InterPro" id="IPR009057">
    <property type="entry name" value="Homeodomain-like_sf"/>
</dbReference>
<dbReference type="Gene3D" id="3.30.450.20">
    <property type="entry name" value="PAS domain"/>
    <property type="match status" value="1"/>
</dbReference>
<comment type="caution">
    <text evidence="9">The sequence shown here is derived from an EMBL/GenBank/DDBJ whole genome shotgun (WGS) entry which is preliminary data.</text>
</comment>
<dbReference type="SMART" id="SM00382">
    <property type="entry name" value="AAA"/>
    <property type="match status" value="1"/>
</dbReference>
<keyword evidence="4" id="KW-0238">DNA-binding</keyword>
<dbReference type="EMBL" id="JADPKZ010000032">
    <property type="protein sequence ID" value="MBF8377077.1"/>
    <property type="molecule type" value="Genomic_DNA"/>
</dbReference>
<dbReference type="CDD" id="cd00130">
    <property type="entry name" value="PAS"/>
    <property type="match status" value="1"/>
</dbReference>
<dbReference type="Pfam" id="PF08448">
    <property type="entry name" value="PAS_4"/>
    <property type="match status" value="1"/>
</dbReference>
<keyword evidence="1" id="KW-0547">Nucleotide-binding</keyword>
<dbReference type="Pfam" id="PF02954">
    <property type="entry name" value="HTH_8"/>
    <property type="match status" value="1"/>
</dbReference>
<evidence type="ECO:0000313" key="9">
    <source>
        <dbReference type="EMBL" id="MBF8377077.1"/>
    </source>
</evidence>
<evidence type="ECO:0000259" key="7">
    <source>
        <dbReference type="PROSITE" id="PS50045"/>
    </source>
</evidence>
<dbReference type="PROSITE" id="PS00688">
    <property type="entry name" value="SIGMA54_INTERACT_3"/>
    <property type="match status" value="1"/>
</dbReference>
<dbReference type="Pfam" id="PF25601">
    <property type="entry name" value="AAA_lid_14"/>
    <property type="match status" value="1"/>
</dbReference>
<sequence>MQARLEHAERRRSMQLPDDADARRSLLEAALDALDEGVHVVDAAGVTVFYNRKMADIEAMAREDVMGRRIDDVFSFPDATGSTLLEAVRRGVRRDDVRQTYFNRRGQAITTVNRTFPVLAGGRIVGAVEIARDVTSVEQLRSTAFGQAGVRYTFASIIAESLAMREVLEQARRAARTDSSVLIVGETGTGKELLAQGIHAASPRREGPFVSQNLAAIPDTLVEGILFGTARGAFTGAVDRPGLIEQANGGTLLLDELNAMSAPLQAKLLRVLQERVVRRVGDLKDRPVDVRILATMNEEPGRAIREGRLRPDLFYRLSVVTLTVPPLRSRREDIPPLVSHFIRRLNGAFGLRAEGCEPKLMEAFMAYDWPGNVRELEHVIEGAMNLMEDEAKIGFQHLPGHVRRRLEQALGEMVGSAASAPEVSRDAAAHPSQSDVPGRGLGGTSQARTSFHQLIRDHVRTLLQAALEETNGNVSEAARRLCMSRQNLQYWLREVGVDPAQYRP</sequence>
<dbReference type="Gene3D" id="1.10.8.60">
    <property type="match status" value="1"/>
</dbReference>
<reference evidence="9 10" key="1">
    <citation type="submission" date="2020-11" db="EMBL/GenBank/DDBJ databases">
        <title>Genomic insight of Alicyclobacillus mali FL 18 reveals a new arsenic-resistant strain, with potential in environmental biotechnology.</title>
        <authorList>
            <person name="Fiorentino G."/>
            <person name="Gallo G."/>
            <person name="Aulitto M."/>
        </authorList>
    </citation>
    <scope>NUCLEOTIDE SEQUENCE [LARGE SCALE GENOMIC DNA]</scope>
    <source>
        <strain evidence="9 10">FL 18</strain>
    </source>
</reference>
<evidence type="ECO:0000256" key="5">
    <source>
        <dbReference type="ARBA" id="ARBA00023163"/>
    </source>
</evidence>
<dbReference type="SUPFAM" id="SSF52540">
    <property type="entry name" value="P-loop containing nucleoside triphosphate hydrolases"/>
    <property type="match status" value="1"/>
</dbReference>
<proteinExistence type="predicted"/>
<keyword evidence="3" id="KW-0805">Transcription regulation</keyword>
<organism evidence="9 10">
    <name type="scientific">Alicyclobacillus mali</name>
    <name type="common">ex Roth et al. 2021</name>
    <dbReference type="NCBI Taxonomy" id="1123961"/>
    <lineage>
        <taxon>Bacteria</taxon>
        <taxon>Bacillati</taxon>
        <taxon>Bacillota</taxon>
        <taxon>Bacilli</taxon>
        <taxon>Bacillales</taxon>
        <taxon>Alicyclobacillaceae</taxon>
        <taxon>Alicyclobacillus</taxon>
    </lineage>
</organism>
<dbReference type="Gene3D" id="1.10.10.60">
    <property type="entry name" value="Homeodomain-like"/>
    <property type="match status" value="1"/>
</dbReference>
<name>A0ABS0F1C3_9BACL</name>
<evidence type="ECO:0000256" key="2">
    <source>
        <dbReference type="ARBA" id="ARBA00022840"/>
    </source>
</evidence>
<dbReference type="CDD" id="cd00009">
    <property type="entry name" value="AAA"/>
    <property type="match status" value="1"/>
</dbReference>
<dbReference type="InterPro" id="IPR003593">
    <property type="entry name" value="AAA+_ATPase"/>
</dbReference>
<evidence type="ECO:0000256" key="1">
    <source>
        <dbReference type="ARBA" id="ARBA00022741"/>
    </source>
</evidence>
<dbReference type="Gene3D" id="3.40.50.300">
    <property type="entry name" value="P-loop containing nucleotide triphosphate hydrolases"/>
    <property type="match status" value="1"/>
</dbReference>
<dbReference type="SUPFAM" id="SSF55785">
    <property type="entry name" value="PYP-like sensor domain (PAS domain)"/>
    <property type="match status" value="1"/>
</dbReference>
<dbReference type="PANTHER" id="PTHR32071">
    <property type="entry name" value="TRANSCRIPTIONAL REGULATORY PROTEIN"/>
    <property type="match status" value="1"/>
</dbReference>
<dbReference type="PRINTS" id="PR01590">
    <property type="entry name" value="HTHFIS"/>
</dbReference>
<dbReference type="Proteomes" id="UP000642910">
    <property type="component" value="Unassembled WGS sequence"/>
</dbReference>
<accession>A0ABS0F1C3</accession>
<dbReference type="InterPro" id="IPR027417">
    <property type="entry name" value="P-loop_NTPase"/>
</dbReference>
<dbReference type="PROSITE" id="PS00675">
    <property type="entry name" value="SIGMA54_INTERACT_1"/>
    <property type="match status" value="1"/>
</dbReference>
<dbReference type="InterPro" id="IPR002197">
    <property type="entry name" value="HTH_Fis"/>
</dbReference>
<dbReference type="InterPro" id="IPR013656">
    <property type="entry name" value="PAS_4"/>
</dbReference>
<dbReference type="SUPFAM" id="SSF46689">
    <property type="entry name" value="Homeodomain-like"/>
    <property type="match status" value="1"/>
</dbReference>
<dbReference type="InterPro" id="IPR058031">
    <property type="entry name" value="AAA_lid_NorR"/>
</dbReference>
<keyword evidence="10" id="KW-1185">Reference proteome</keyword>
<dbReference type="InterPro" id="IPR000014">
    <property type="entry name" value="PAS"/>
</dbReference>
<dbReference type="NCBIfam" id="TIGR00229">
    <property type="entry name" value="sensory_box"/>
    <property type="match status" value="1"/>
</dbReference>
<evidence type="ECO:0000259" key="8">
    <source>
        <dbReference type="PROSITE" id="PS50112"/>
    </source>
</evidence>
<evidence type="ECO:0000256" key="6">
    <source>
        <dbReference type="SAM" id="MobiDB-lite"/>
    </source>
</evidence>
<dbReference type="PROSITE" id="PS50045">
    <property type="entry name" value="SIGMA54_INTERACT_4"/>
    <property type="match status" value="1"/>
</dbReference>
<feature type="domain" description="Sigma-54 factor interaction" evidence="7">
    <location>
        <begin position="157"/>
        <end position="385"/>
    </location>
</feature>
<evidence type="ECO:0000256" key="4">
    <source>
        <dbReference type="ARBA" id="ARBA00023125"/>
    </source>
</evidence>
<evidence type="ECO:0000313" key="10">
    <source>
        <dbReference type="Proteomes" id="UP000642910"/>
    </source>
</evidence>
<dbReference type="InterPro" id="IPR025662">
    <property type="entry name" value="Sigma_54_int_dom_ATP-bd_1"/>
</dbReference>
<dbReference type="SMART" id="SM00091">
    <property type="entry name" value="PAS"/>
    <property type="match status" value="1"/>
</dbReference>
<dbReference type="PROSITE" id="PS00676">
    <property type="entry name" value="SIGMA54_INTERACT_2"/>
    <property type="match status" value="1"/>
</dbReference>
<feature type="domain" description="PAS" evidence="8">
    <location>
        <begin position="23"/>
        <end position="76"/>
    </location>
</feature>
<dbReference type="InterPro" id="IPR002078">
    <property type="entry name" value="Sigma_54_int"/>
</dbReference>
<dbReference type="PROSITE" id="PS50112">
    <property type="entry name" value="PAS"/>
    <property type="match status" value="1"/>
</dbReference>